<dbReference type="STRING" id="739143.SAMN05216297_106231"/>
<evidence type="ECO:0000313" key="2">
    <source>
        <dbReference type="Proteomes" id="UP000199672"/>
    </source>
</evidence>
<evidence type="ECO:0000313" key="1">
    <source>
        <dbReference type="EMBL" id="SFD28785.1"/>
    </source>
</evidence>
<proteinExistence type="predicted"/>
<keyword evidence="2" id="KW-1185">Reference proteome</keyword>
<dbReference type="Proteomes" id="UP000199672">
    <property type="component" value="Unassembled WGS sequence"/>
</dbReference>
<reference evidence="2" key="1">
    <citation type="submission" date="2016-10" db="EMBL/GenBank/DDBJ databases">
        <authorList>
            <person name="Varghese N."/>
            <person name="Submissions S."/>
        </authorList>
    </citation>
    <scope>NUCLEOTIDE SEQUENCE [LARGE SCALE GENOMIC DNA]</scope>
    <source>
        <strain evidence="2">CGMCC 1.10370</strain>
    </source>
</reference>
<gene>
    <name evidence="1" type="ORF">SAMN05216297_106231</name>
</gene>
<sequence length="241" mass="29197">MKNLRKKSVEILFFAIFFNIYNIYSQSNNKTLAFNWFDNTVKKENLPINNGKFHTNFDKLVGNVDRYYISDKFSHANLGYENQEYFDVNLKYDIYKDELILKSEGEGLFEINLIKENVQYFKLHDRKFVNLNLDKQFPLNFRSGYYEENLLGKNFIFYIKHYKDKKEIIKGTETFIDYYYKNQFVLFINGKYNLINSKSELIKIFPNEKSKINDFYLMNRNLKSENESKFMENLMRYINSI</sequence>
<dbReference type="RefSeq" id="WP_091493964.1">
    <property type="nucleotide sequence ID" value="NZ_FOMH01000006.1"/>
</dbReference>
<dbReference type="OrthoDB" id="1187639at2"/>
<organism evidence="1 2">
    <name type="scientific">Flavobacterium phragmitis</name>
    <dbReference type="NCBI Taxonomy" id="739143"/>
    <lineage>
        <taxon>Bacteria</taxon>
        <taxon>Pseudomonadati</taxon>
        <taxon>Bacteroidota</taxon>
        <taxon>Flavobacteriia</taxon>
        <taxon>Flavobacteriales</taxon>
        <taxon>Flavobacteriaceae</taxon>
        <taxon>Flavobacterium</taxon>
    </lineage>
</organism>
<name>A0A1I1R3B1_9FLAO</name>
<protein>
    <submittedName>
        <fullName evidence="1">Uncharacterized protein</fullName>
    </submittedName>
</protein>
<dbReference type="EMBL" id="FOMH01000006">
    <property type="protein sequence ID" value="SFD28785.1"/>
    <property type="molecule type" value="Genomic_DNA"/>
</dbReference>
<dbReference type="AlphaFoldDB" id="A0A1I1R3B1"/>
<accession>A0A1I1R3B1</accession>